<dbReference type="Gene3D" id="3.40.50.1820">
    <property type="entry name" value="alpha/beta hydrolase"/>
    <property type="match status" value="1"/>
</dbReference>
<keyword evidence="1" id="KW-1185">Reference proteome</keyword>
<organism evidence="1 2">
    <name type="scientific">Globodera rostochiensis</name>
    <name type="common">Golden nematode worm</name>
    <name type="synonym">Heterodera rostochiensis</name>
    <dbReference type="NCBI Taxonomy" id="31243"/>
    <lineage>
        <taxon>Eukaryota</taxon>
        <taxon>Metazoa</taxon>
        <taxon>Ecdysozoa</taxon>
        <taxon>Nematoda</taxon>
        <taxon>Chromadorea</taxon>
        <taxon>Rhabditida</taxon>
        <taxon>Tylenchina</taxon>
        <taxon>Tylenchomorpha</taxon>
        <taxon>Tylenchoidea</taxon>
        <taxon>Heteroderidae</taxon>
        <taxon>Heteroderinae</taxon>
        <taxon>Globodera</taxon>
    </lineage>
</organism>
<sequence>MGGNPFHLLRASSLFPFSLSRETENKRGNTHARMQTDRVRTKTDLLFYARSWTPNPNRMLVFSTCFRISAQVHSSAQPNAFEPRGRRRFYQNMDAFLALAGSAHMAPLYHELTAIVDAQKYTPMFCVHSNIATGCPSFTITRKGSENRARPNLGDGDALVNIESLRVCQKWMDEGKLVKKVLEMDGPSHMAILQEDRFFKAVETIMGF</sequence>
<evidence type="ECO:0000313" key="2">
    <source>
        <dbReference type="WBParaSite" id="Gr19_v10_g12587.t1"/>
    </source>
</evidence>
<dbReference type="Proteomes" id="UP000887572">
    <property type="component" value="Unplaced"/>
</dbReference>
<reference evidence="2" key="1">
    <citation type="submission" date="2022-11" db="UniProtKB">
        <authorList>
            <consortium name="WormBaseParasite"/>
        </authorList>
    </citation>
    <scope>IDENTIFICATION</scope>
</reference>
<dbReference type="InterPro" id="IPR029058">
    <property type="entry name" value="AB_hydrolase_fold"/>
</dbReference>
<protein>
    <submittedName>
        <fullName evidence="2">Uncharacterized protein</fullName>
    </submittedName>
</protein>
<dbReference type="WBParaSite" id="Gr19_v10_g12587.t1">
    <property type="protein sequence ID" value="Gr19_v10_g12587.t1"/>
    <property type="gene ID" value="Gr19_v10_g12587"/>
</dbReference>
<dbReference type="AlphaFoldDB" id="A0A914GYT2"/>
<proteinExistence type="predicted"/>
<evidence type="ECO:0000313" key="1">
    <source>
        <dbReference type="Proteomes" id="UP000887572"/>
    </source>
</evidence>
<accession>A0A914GYT2</accession>
<name>A0A914GYT2_GLORO</name>